<evidence type="ECO:0000313" key="2">
    <source>
        <dbReference type="EMBL" id="AAW31817.1"/>
    </source>
</evidence>
<dbReference type="AlphaFoldDB" id="Q5I712"/>
<dbReference type="EMBL" id="AY847513">
    <property type="protein sequence ID" value="AAW31817.1"/>
    <property type="molecule type" value="Genomic_DNA"/>
</dbReference>
<protein>
    <submittedName>
        <fullName evidence="2">Orf85</fullName>
    </submittedName>
</protein>
<accession>Q5I712</accession>
<gene>
    <name evidence="2" type="primary">orf85</name>
</gene>
<dbReference type="InterPro" id="IPR009061">
    <property type="entry name" value="DNA-bd_dom_put_sf"/>
</dbReference>
<feature type="domain" description="Helix-turn-helix" evidence="1">
    <location>
        <begin position="7"/>
        <end position="52"/>
    </location>
</feature>
<sequence length="85" mass="9891">MEFKLIDSTQVATKLGIAKRTLERMRRDGRFPQPHGQGKLMRWLEEEVDAYIIFYAKLSNKISSSKLIDKNRLIEIKKCAEKAAH</sequence>
<proteinExistence type="predicted"/>
<evidence type="ECO:0000259" key="1">
    <source>
        <dbReference type="Pfam" id="PF12728"/>
    </source>
</evidence>
<dbReference type="InterPro" id="IPR041657">
    <property type="entry name" value="HTH_17"/>
</dbReference>
<dbReference type="Gene3D" id="1.10.238.160">
    <property type="match status" value="1"/>
</dbReference>
<reference evidence="2" key="1">
    <citation type="journal article" date="2009" name="Anaerobe">
        <title>The intD mobile genetic element from Dichelobacter nodosus, the causative agent of ovine footrot, is associated with the benign phenotype.</title>
        <authorList>
            <person name="Tanjung L.R."/>
            <person name="Whittle G."/>
            <person name="Shaw B.E."/>
            <person name="Bloomfield G.A."/>
            <person name="Katz M.E."/>
            <person name="Cheetham B.F."/>
        </authorList>
    </citation>
    <scope>NUCLEOTIDE SEQUENCE</scope>
    <source>
        <strain evidence="2">C305-1</strain>
    </source>
</reference>
<name>Q5I712_DICNO</name>
<organism evidence="2">
    <name type="scientific">Dichelobacter nodosus</name>
    <name type="common">Bacteroides nodosus</name>
    <dbReference type="NCBI Taxonomy" id="870"/>
    <lineage>
        <taxon>Bacteria</taxon>
        <taxon>Pseudomonadati</taxon>
        <taxon>Pseudomonadota</taxon>
        <taxon>Gammaproteobacteria</taxon>
        <taxon>Cardiobacteriales</taxon>
        <taxon>Cardiobacteriaceae</taxon>
        <taxon>Dichelobacter</taxon>
    </lineage>
</organism>
<dbReference type="SUPFAM" id="SSF46955">
    <property type="entry name" value="Putative DNA-binding domain"/>
    <property type="match status" value="1"/>
</dbReference>
<dbReference type="Pfam" id="PF12728">
    <property type="entry name" value="HTH_17"/>
    <property type="match status" value="1"/>
</dbReference>